<dbReference type="Gene3D" id="4.10.240.10">
    <property type="entry name" value="Zn(2)-C6 fungal-type DNA-binding domain"/>
    <property type="match status" value="1"/>
</dbReference>
<reference evidence="9" key="1">
    <citation type="submission" date="2024-04" db="EMBL/GenBank/DDBJ databases">
        <authorList>
            <person name="Shaw F."/>
            <person name="Minotto A."/>
        </authorList>
    </citation>
    <scope>NUCLEOTIDE SEQUENCE [LARGE SCALE GENOMIC DNA]</scope>
</reference>
<keyword evidence="3" id="KW-0805">Transcription regulation</keyword>
<name>A0ABP1CT81_9APHY</name>
<evidence type="ECO:0000256" key="2">
    <source>
        <dbReference type="ARBA" id="ARBA00022723"/>
    </source>
</evidence>
<dbReference type="EMBL" id="OZ037954">
    <property type="protein sequence ID" value="CAL1698885.1"/>
    <property type="molecule type" value="Genomic_DNA"/>
</dbReference>
<dbReference type="PROSITE" id="PS50048">
    <property type="entry name" value="ZN2_CY6_FUNGAL_2"/>
    <property type="match status" value="1"/>
</dbReference>
<keyword evidence="5" id="KW-0539">Nucleus</keyword>
<evidence type="ECO:0000256" key="1">
    <source>
        <dbReference type="ARBA" id="ARBA00004123"/>
    </source>
</evidence>
<dbReference type="SMART" id="SM00066">
    <property type="entry name" value="GAL4"/>
    <property type="match status" value="1"/>
</dbReference>
<keyword evidence="9" id="KW-1185">Reference proteome</keyword>
<evidence type="ECO:0000256" key="3">
    <source>
        <dbReference type="ARBA" id="ARBA00023015"/>
    </source>
</evidence>
<dbReference type="InterPro" id="IPR050815">
    <property type="entry name" value="TF_fung"/>
</dbReference>
<feature type="region of interest" description="Disordered" evidence="6">
    <location>
        <begin position="1"/>
        <end position="23"/>
    </location>
</feature>
<sequence length="70" mass="7484">MSSYSSEQPSQQGQSSGDYIPPRRTPMACQFCRARKLKCDGRPTCGNCSKRAIACHYVPVSAQGSAGTPS</sequence>
<evidence type="ECO:0000256" key="6">
    <source>
        <dbReference type="SAM" id="MobiDB-lite"/>
    </source>
</evidence>
<evidence type="ECO:0000256" key="5">
    <source>
        <dbReference type="ARBA" id="ARBA00023242"/>
    </source>
</evidence>
<proteinExistence type="predicted"/>
<evidence type="ECO:0000256" key="4">
    <source>
        <dbReference type="ARBA" id="ARBA00023163"/>
    </source>
</evidence>
<feature type="compositionally biased region" description="Low complexity" evidence="6">
    <location>
        <begin position="1"/>
        <end position="16"/>
    </location>
</feature>
<organism evidence="8 9">
    <name type="scientific">Somion occarium</name>
    <dbReference type="NCBI Taxonomy" id="3059160"/>
    <lineage>
        <taxon>Eukaryota</taxon>
        <taxon>Fungi</taxon>
        <taxon>Dikarya</taxon>
        <taxon>Basidiomycota</taxon>
        <taxon>Agaricomycotina</taxon>
        <taxon>Agaricomycetes</taxon>
        <taxon>Polyporales</taxon>
        <taxon>Cerrenaceae</taxon>
        <taxon>Somion</taxon>
    </lineage>
</organism>
<dbReference type="SUPFAM" id="SSF57701">
    <property type="entry name" value="Zn2/Cys6 DNA-binding domain"/>
    <property type="match status" value="1"/>
</dbReference>
<feature type="domain" description="Zn(2)-C6 fungal-type" evidence="7">
    <location>
        <begin position="28"/>
        <end position="57"/>
    </location>
</feature>
<dbReference type="InterPro" id="IPR001138">
    <property type="entry name" value="Zn2Cys6_DnaBD"/>
</dbReference>
<comment type="subcellular location">
    <subcellularLocation>
        <location evidence="1">Nucleus</location>
    </subcellularLocation>
</comment>
<keyword evidence="4" id="KW-0804">Transcription</keyword>
<dbReference type="InterPro" id="IPR036864">
    <property type="entry name" value="Zn2-C6_fun-type_DNA-bd_sf"/>
</dbReference>
<dbReference type="Pfam" id="PF00172">
    <property type="entry name" value="Zn_clus"/>
    <property type="match status" value="1"/>
</dbReference>
<evidence type="ECO:0000259" key="7">
    <source>
        <dbReference type="PROSITE" id="PS50048"/>
    </source>
</evidence>
<dbReference type="CDD" id="cd00067">
    <property type="entry name" value="GAL4"/>
    <property type="match status" value="1"/>
</dbReference>
<evidence type="ECO:0000313" key="8">
    <source>
        <dbReference type="EMBL" id="CAL1698885.1"/>
    </source>
</evidence>
<dbReference type="Proteomes" id="UP001497453">
    <property type="component" value="Chromosome 11"/>
</dbReference>
<protein>
    <recommendedName>
        <fullName evidence="7">Zn(2)-C6 fungal-type domain-containing protein</fullName>
    </recommendedName>
</protein>
<dbReference type="PANTHER" id="PTHR47338:SF5">
    <property type="entry name" value="ZN(II)2CYS6 TRANSCRIPTION FACTOR (EUROFUNG)"/>
    <property type="match status" value="1"/>
</dbReference>
<gene>
    <name evidence="8" type="ORF">GFSPODELE1_LOCUS2381</name>
</gene>
<dbReference type="PANTHER" id="PTHR47338">
    <property type="entry name" value="ZN(II)2CYS6 TRANSCRIPTION FACTOR (EUROFUNG)-RELATED"/>
    <property type="match status" value="1"/>
</dbReference>
<evidence type="ECO:0000313" key="9">
    <source>
        <dbReference type="Proteomes" id="UP001497453"/>
    </source>
</evidence>
<accession>A0ABP1CT81</accession>
<dbReference type="PROSITE" id="PS00463">
    <property type="entry name" value="ZN2_CY6_FUNGAL_1"/>
    <property type="match status" value="1"/>
</dbReference>
<keyword evidence="2" id="KW-0479">Metal-binding</keyword>